<name>X6L937_RETFI</name>
<protein>
    <submittedName>
        <fullName evidence="1">Uncharacterized protein</fullName>
    </submittedName>
</protein>
<organism evidence="1 2">
    <name type="scientific">Reticulomyxa filosa</name>
    <dbReference type="NCBI Taxonomy" id="46433"/>
    <lineage>
        <taxon>Eukaryota</taxon>
        <taxon>Sar</taxon>
        <taxon>Rhizaria</taxon>
        <taxon>Retaria</taxon>
        <taxon>Foraminifera</taxon>
        <taxon>Monothalamids</taxon>
        <taxon>Reticulomyxidae</taxon>
        <taxon>Reticulomyxa</taxon>
    </lineage>
</organism>
<dbReference type="OrthoDB" id="2423195at2759"/>
<dbReference type="EMBL" id="ASPP01046428">
    <property type="protein sequence ID" value="ETN98552.1"/>
    <property type="molecule type" value="Genomic_DNA"/>
</dbReference>
<accession>X6L937</accession>
<gene>
    <name evidence="1" type="ORF">RFI_38947</name>
</gene>
<proteinExistence type="predicted"/>
<dbReference type="Proteomes" id="UP000023152">
    <property type="component" value="Unassembled WGS sequence"/>
</dbReference>
<reference evidence="1 2" key="1">
    <citation type="journal article" date="2013" name="Curr. Biol.">
        <title>The Genome of the Foraminiferan Reticulomyxa filosa.</title>
        <authorList>
            <person name="Glockner G."/>
            <person name="Hulsmann N."/>
            <person name="Schleicher M."/>
            <person name="Noegel A.A."/>
            <person name="Eichinger L."/>
            <person name="Gallinger C."/>
            <person name="Pawlowski J."/>
            <person name="Sierra R."/>
            <person name="Euteneuer U."/>
            <person name="Pillet L."/>
            <person name="Moustafa A."/>
            <person name="Platzer M."/>
            <person name="Groth M."/>
            <person name="Szafranski K."/>
            <person name="Schliwa M."/>
        </authorList>
    </citation>
    <scope>NUCLEOTIDE SEQUENCE [LARGE SCALE GENOMIC DNA]</scope>
</reference>
<evidence type="ECO:0000313" key="2">
    <source>
        <dbReference type="Proteomes" id="UP000023152"/>
    </source>
</evidence>
<sequence length="1756" mass="206419">MKAEIAMFIKISNVLSLFRKRKPTVEICQLTCFFKKKFFVKKYFTFTNTKTNEKIAFLSRFEKQFISYRDSLPKHLEEHVHDAINILLEYFAKKRPTEVFCGYGDDTMSSALLYLGIRKAMKTKESKDDEKKEQIQTTNITLDAVKFDDKELRPQLLDLFLPLCRPEEAVKMKIDEDIKFYSLGESVENQQKKSNNQMLMVITSDIECNVPIEWLHRTKKIVSFKKMSEFKQAIKEFFNSQISNDVLIFQYCYTSTTTNQLEQVIHILQVKHHLFYSDPNNSEKKKLIRIIISFNISTVKKRVTLKIGVCGLLYLFVCSEKKKRKWKIVYVDYLLLTNSMSLQEDLKKPLTDVIDRQAKQANLSIQICLFLFNFSKCAHRAFGRLHFPNSFNTLKEKKLLKLLFNDEEFEECRNILVERSKGLLHKVTETRFMHEILQEVGNGEKKMEGSFFEKRQNNIDTLLVLIFVNVLFVIYQNGGFAKYVESKQKEKKDGFQWYARLFEKALKNRKLIEIKPPSINTSRLLLDAIHPQLYVLQNNFENFFPFSHCIHKWCQLQLCTHFDTLQTNLDSLVKVLRQNLIDDEYSAKAMREYVMDLVRNCFLEHKHTSEQQSILRDVIVSMTLLLCNELSIATIEAILHTFHSIISHYSYLIFAASMPLNSPFDVNGQVMCEDRPGQWLANMTLSLWDSILLTTDFATNVSPSVFPESISIVLNFMYKYLLATNVDSMNRVLARARAIEIKRLGVMYLKTDKFFNEEKLLIRQGFLGMKQSSLDLLIAIQRVEGNGMNESKSKIYTSILSKLYSELGDMSIAKTQVLKEMVTYGCFLSNLDPCSTEATLLNRCLESILLSGQINENTESWKKWRRQIVKSHERIITKNEPVVGYQSFIQHSLHVWFLKQLYMCKGIHWIEMVLLIQWSVSTFLCLKKSVQRIDVLHKNITQNFVSANDLPVSCQMIAESLSLIHLSDHSYSEKQLHNLRTHIQTCDKELAKQKIFWQIFTHLTSPRDTRLLFWKCIKDSLDLIVIRLCFHFMAIIPFMKRNPFRFLFDPDSFLVNMNYNPSSDEHLKIRCSHNHSFMINTSLPKNMTCPWRGCGATVAKVSGNSSFLKLGNAINSKSIWFILKRYYTSPQKIEPCGLRPLMSTLLRFLYHLLLLLRNEGAPQDGGKIQELMRQNDKNGISNLLLKKIKQDFKSLEIQTGLNEELLSIALHLWIKDFFEKFETWYPQGLTRGDLAEIFEFERKVDKEYATFFNSKAKFIEFRNKSELAPNNNKQLINLMNETEKMKGANNHDGKTYLPNLVSFDCQLLNWDESIWYIQYLPAIVNLIKLVHTEYSRQLLPDELRQIRVSNILKKQCKCKIWWHDFVRCWNYFALDCEQLSNDQDFSIERLFVANSNAGNTQLNIYKIIQLLETQNNQFLKTYWQFKHLHTQEIEEKKYDNLQQPTPKCSYDITEKDILCFDKIHCNDITQQRSILTLQYNQSNKSKCFSLASIENDIYHTFVHGREPIIIVIPLFEYRNDLDIQSCIATIETRYEDFKYAQFQSFWDKLNLSAASSLKKQKALGMLNDVIVYLYQNLQNLQVDMPLTKLLKKLQFEEKDWVLFSERYCLNDKTEQLCVKHVGVLWRQLHNVVQSERLDEGSIAPFVLEIYRKPLTNEAQTRIKEFVKKTSMGTMKDLLAAWREIAYKQGQIKRNAEIEDFTHMLKQYRDLQYFPHQFLKWKHCAAAYQYAYQEWKIQNQSPKKPSLMKRMLAKMPF</sequence>
<comment type="caution">
    <text evidence="1">The sequence shown here is derived from an EMBL/GenBank/DDBJ whole genome shotgun (WGS) entry which is preliminary data.</text>
</comment>
<evidence type="ECO:0000313" key="1">
    <source>
        <dbReference type="EMBL" id="ETN98552.1"/>
    </source>
</evidence>
<keyword evidence="2" id="KW-1185">Reference proteome</keyword>